<organism evidence="6 7">
    <name type="scientific">Alteribacter keqinensis</name>
    <dbReference type="NCBI Taxonomy" id="2483800"/>
    <lineage>
        <taxon>Bacteria</taxon>
        <taxon>Bacillati</taxon>
        <taxon>Bacillota</taxon>
        <taxon>Bacilli</taxon>
        <taxon>Bacillales</taxon>
        <taxon>Bacillaceae</taxon>
        <taxon>Alteribacter</taxon>
    </lineage>
</organism>
<dbReference type="PANTHER" id="PTHR43630">
    <property type="entry name" value="POLY-BETA-1,6-N-ACETYL-D-GLUCOSAMINE SYNTHASE"/>
    <property type="match status" value="1"/>
</dbReference>
<dbReference type="SUPFAM" id="SSF53448">
    <property type="entry name" value="Nucleotide-diphospho-sugar transferases"/>
    <property type="match status" value="1"/>
</dbReference>
<dbReference type="Gene3D" id="3.90.550.10">
    <property type="entry name" value="Spore Coat Polysaccharide Biosynthesis Protein SpsA, Chain A"/>
    <property type="match status" value="1"/>
</dbReference>
<feature type="transmembrane region" description="Helical" evidence="4">
    <location>
        <begin position="327"/>
        <end position="345"/>
    </location>
</feature>
<dbReference type="GO" id="GO:0016757">
    <property type="term" value="F:glycosyltransferase activity"/>
    <property type="evidence" value="ECO:0007669"/>
    <property type="project" value="UniProtKB-KW"/>
</dbReference>
<dbReference type="AlphaFoldDB" id="A0A3M7TQ78"/>
<sequence length="373" mass="42500">MIIFIYSSTVLLFVTMICLQWYCGIRKMPFITREPDPVSTDEALVSVIIAAKDEETEIESTLRSLMAQSYTNLEVIAVNDRSDDRTGAILDRLRGEFPALQVIHIHELPTGWLGKNHALYKGYEQSRGDWLLYADADILFSEKAVADSLYFARTKSLDHLALLPENRGGTLPYRIFYTFWGIIGVWNFIAAGHAGVGAFNLMKRDVYKHAGTHKAIALRPDDDLKLGKTIVDAGYKQQLGFGNGIISIQWYETLKDMSLGLEKNLFAFMQYRLSFVLLATAGVLSFHVTPFILVFHPDVIVQLLSAAVVVLYVLMYVKNGRYFSHPWWYVCTVPFSALVFLYCLWRSMIKAYKNGGVEWRGTKYSLKELRQKK</sequence>
<dbReference type="InterPro" id="IPR029044">
    <property type="entry name" value="Nucleotide-diphossugar_trans"/>
</dbReference>
<dbReference type="EMBL" id="RHIB01000003">
    <property type="protein sequence ID" value="RNA66829.1"/>
    <property type="molecule type" value="Genomic_DNA"/>
</dbReference>
<evidence type="ECO:0000313" key="7">
    <source>
        <dbReference type="Proteomes" id="UP000278746"/>
    </source>
</evidence>
<keyword evidence="2" id="KW-0328">Glycosyltransferase</keyword>
<dbReference type="Proteomes" id="UP000278746">
    <property type="component" value="Unassembled WGS sequence"/>
</dbReference>
<keyword evidence="4" id="KW-0472">Membrane</keyword>
<reference evidence="6 7" key="1">
    <citation type="submission" date="2018-10" db="EMBL/GenBank/DDBJ databases">
        <title>Bacillus Keqinensis sp. nov., a moderately halophilic bacterium isolated from a saline-alkaline lake.</title>
        <authorList>
            <person name="Wang H."/>
        </authorList>
    </citation>
    <scope>NUCLEOTIDE SEQUENCE [LARGE SCALE GENOMIC DNA]</scope>
    <source>
        <strain evidence="6 7">KQ-3</strain>
    </source>
</reference>
<keyword evidence="4" id="KW-1133">Transmembrane helix</keyword>
<comment type="similarity">
    <text evidence="1">Belongs to the glycosyltransferase 2 family.</text>
</comment>
<feature type="domain" description="Glycosyltransferase 2-like" evidence="5">
    <location>
        <begin position="46"/>
        <end position="147"/>
    </location>
</feature>
<dbReference type="CDD" id="cd00761">
    <property type="entry name" value="Glyco_tranf_GTA_type"/>
    <property type="match status" value="1"/>
</dbReference>
<gene>
    <name evidence="6" type="ORF">EBO34_16615</name>
</gene>
<evidence type="ECO:0000259" key="5">
    <source>
        <dbReference type="Pfam" id="PF00535"/>
    </source>
</evidence>
<evidence type="ECO:0000256" key="3">
    <source>
        <dbReference type="ARBA" id="ARBA00022679"/>
    </source>
</evidence>
<keyword evidence="7" id="KW-1185">Reference proteome</keyword>
<feature type="transmembrane region" description="Helical" evidence="4">
    <location>
        <begin position="291"/>
        <end position="315"/>
    </location>
</feature>
<dbReference type="RefSeq" id="WP_122900662.1">
    <property type="nucleotide sequence ID" value="NZ_RHIB01000003.1"/>
</dbReference>
<evidence type="ECO:0000256" key="1">
    <source>
        <dbReference type="ARBA" id="ARBA00006739"/>
    </source>
</evidence>
<comment type="caution">
    <text evidence="6">The sequence shown here is derived from an EMBL/GenBank/DDBJ whole genome shotgun (WGS) entry which is preliminary data.</text>
</comment>
<dbReference type="OrthoDB" id="9800276at2"/>
<name>A0A3M7TQ78_9BACI</name>
<accession>A0A3M7TQ78</accession>
<keyword evidence="4" id="KW-0812">Transmembrane</keyword>
<proteinExistence type="inferred from homology"/>
<evidence type="ECO:0000256" key="4">
    <source>
        <dbReference type="SAM" id="Phobius"/>
    </source>
</evidence>
<protein>
    <submittedName>
        <fullName evidence="6">Glycosyltransferase</fullName>
    </submittedName>
</protein>
<evidence type="ECO:0000313" key="6">
    <source>
        <dbReference type="EMBL" id="RNA66829.1"/>
    </source>
</evidence>
<evidence type="ECO:0000256" key="2">
    <source>
        <dbReference type="ARBA" id="ARBA00022676"/>
    </source>
</evidence>
<keyword evidence="3 6" id="KW-0808">Transferase</keyword>
<feature type="transmembrane region" description="Helical" evidence="4">
    <location>
        <begin position="175"/>
        <end position="199"/>
    </location>
</feature>
<dbReference type="PANTHER" id="PTHR43630:SF1">
    <property type="entry name" value="POLY-BETA-1,6-N-ACETYL-D-GLUCOSAMINE SYNTHASE"/>
    <property type="match status" value="1"/>
</dbReference>
<feature type="transmembrane region" description="Helical" evidence="4">
    <location>
        <begin position="6"/>
        <end position="23"/>
    </location>
</feature>
<feature type="transmembrane region" description="Helical" evidence="4">
    <location>
        <begin position="265"/>
        <end position="284"/>
    </location>
</feature>
<dbReference type="Pfam" id="PF00535">
    <property type="entry name" value="Glycos_transf_2"/>
    <property type="match status" value="1"/>
</dbReference>
<dbReference type="InterPro" id="IPR001173">
    <property type="entry name" value="Glyco_trans_2-like"/>
</dbReference>